<dbReference type="EMBL" id="MK500498">
    <property type="protein sequence ID" value="QBK90804.1"/>
    <property type="molecule type" value="Genomic_DNA"/>
</dbReference>
<organism evidence="2">
    <name type="scientific">Pithovirus LCPAC201</name>
    <dbReference type="NCBI Taxonomy" id="2506591"/>
    <lineage>
        <taxon>Viruses</taxon>
        <taxon>Pithoviruses</taxon>
    </lineage>
</organism>
<evidence type="ECO:0000313" key="2">
    <source>
        <dbReference type="EMBL" id="QBK90804.1"/>
    </source>
</evidence>
<feature type="region of interest" description="Disordered" evidence="1">
    <location>
        <begin position="1"/>
        <end position="38"/>
    </location>
</feature>
<proteinExistence type="predicted"/>
<name>A0A481Z4M8_9VIRU</name>
<feature type="region of interest" description="Disordered" evidence="1">
    <location>
        <begin position="57"/>
        <end position="92"/>
    </location>
</feature>
<gene>
    <name evidence="2" type="ORF">LCPAC201_01050</name>
</gene>
<feature type="compositionally biased region" description="Polar residues" evidence="1">
    <location>
        <begin position="64"/>
        <end position="92"/>
    </location>
</feature>
<sequence>MSSEEFDLSDLSDSSDQDENLDLTDESSDEMSGEGEELDFFAQLALEEEGILPEELEITPPPSITQNSQPFPAARPSTTQTFPTARPPTTQSFPVAKQLTPQSFPVARQLAPQSFPVARQLAPQSFPVARPRITLQVSSSQPTTTTLQFPEVVTSGGQSLQQIVMPPRLIVTGAVSDIIGQDPTEGEQRWQFRQKYTLRVEKIVRNISNYFPPEKMIEFGVPAEQIISMGNMSVEQIISIGRAKTNKLYERVSYLSETEQIIGIINKIERL</sequence>
<accession>A0A481Z4M8</accession>
<protein>
    <submittedName>
        <fullName evidence="2">Uncharacterized protein</fullName>
    </submittedName>
</protein>
<reference evidence="2" key="1">
    <citation type="journal article" date="2019" name="MBio">
        <title>Virus Genomes from Deep Sea Sediments Expand the Ocean Megavirome and Support Independent Origins of Viral Gigantism.</title>
        <authorList>
            <person name="Backstrom D."/>
            <person name="Yutin N."/>
            <person name="Jorgensen S.L."/>
            <person name="Dharamshi J."/>
            <person name="Homa F."/>
            <person name="Zaremba-Niedwiedzka K."/>
            <person name="Spang A."/>
            <person name="Wolf Y.I."/>
            <person name="Koonin E.V."/>
            <person name="Ettema T.J."/>
        </authorList>
    </citation>
    <scope>NUCLEOTIDE SEQUENCE</scope>
</reference>
<evidence type="ECO:0000256" key="1">
    <source>
        <dbReference type="SAM" id="MobiDB-lite"/>
    </source>
</evidence>